<protein>
    <recommendedName>
        <fullName evidence="3">Type II secretion system protein GspF domain-containing protein</fullName>
    </recommendedName>
</protein>
<dbReference type="PANTHER" id="PTHR35007">
    <property type="entry name" value="INTEGRAL MEMBRANE PROTEIN-RELATED"/>
    <property type="match status" value="1"/>
</dbReference>
<keyword evidence="1" id="KW-0812">Transmembrane</keyword>
<evidence type="ECO:0000256" key="1">
    <source>
        <dbReference type="SAM" id="Phobius"/>
    </source>
</evidence>
<feature type="transmembrane region" description="Helical" evidence="1">
    <location>
        <begin position="185"/>
        <end position="210"/>
    </location>
</feature>
<dbReference type="EMBL" id="JNSL01000152">
    <property type="protein sequence ID" value="KGA14322.1"/>
    <property type="molecule type" value="Genomic_DNA"/>
</dbReference>
<proteinExistence type="predicted"/>
<evidence type="ECO:0008006" key="3">
    <source>
        <dbReference type="Google" id="ProtNLM"/>
    </source>
</evidence>
<name>A0A094PT76_9ZZZZ</name>
<comment type="caution">
    <text evidence="2">The sequence shown here is derived from an EMBL/GenBank/DDBJ whole genome shotgun (WGS) entry which is preliminary data.</text>
</comment>
<reference evidence="2" key="1">
    <citation type="submission" date="2014-06" db="EMBL/GenBank/DDBJ databases">
        <title>Key roles for freshwater Actinobacteria revealed by deep metagenomic sequencing.</title>
        <authorList>
            <person name="Ghai R."/>
            <person name="Mizuno C.M."/>
            <person name="Picazo A."/>
            <person name="Camacho A."/>
            <person name="Rodriguez-Valera F."/>
        </authorList>
    </citation>
    <scope>NUCLEOTIDE SEQUENCE</scope>
</reference>
<keyword evidence="1" id="KW-1133">Transmembrane helix</keyword>
<accession>A0A094PT76</accession>
<dbReference type="PANTHER" id="PTHR35007:SF4">
    <property type="entry name" value="CONSERVED TRANSMEMBRANE PROTEIN-RELATED"/>
    <property type="match status" value="1"/>
</dbReference>
<keyword evidence="1" id="KW-0472">Membrane</keyword>
<feature type="transmembrane region" description="Helical" evidence="1">
    <location>
        <begin position="6"/>
        <end position="32"/>
    </location>
</feature>
<organism evidence="2">
    <name type="scientific">freshwater metagenome</name>
    <dbReference type="NCBI Taxonomy" id="449393"/>
    <lineage>
        <taxon>unclassified sequences</taxon>
        <taxon>metagenomes</taxon>
        <taxon>ecological metagenomes</taxon>
    </lineage>
</organism>
<feature type="transmembrane region" description="Helical" evidence="1">
    <location>
        <begin position="159"/>
        <end position="179"/>
    </location>
</feature>
<sequence length="222" mass="24444">MRATWVSILTWFTCYLFIAPLPTVATLPKFHFATVGFRRNKKIQLNFDEQLQFLYCIKTQLLSGATQIMALQFALSRIDKVLLPETRLSISLRSDIYSAMNRDAVEFKFLALGDYGILMQASAISGASISQPLSNLASAMIRNRAQEQLLASELASTKATVLVLAGLPIIGFVLAVMLGSQSITWLFATSGGRTCLMTGLALELCGLLWIKRLLKTALSDQT</sequence>
<evidence type="ECO:0000313" key="2">
    <source>
        <dbReference type="EMBL" id="KGA14322.1"/>
    </source>
</evidence>
<dbReference type="AlphaFoldDB" id="A0A094PT76"/>
<gene>
    <name evidence="2" type="ORF">GM51_17560</name>
</gene>